<dbReference type="InterPro" id="IPR036097">
    <property type="entry name" value="HisK_dim/P_sf"/>
</dbReference>
<comment type="caution">
    <text evidence="4">The sequence shown here is derived from an EMBL/GenBank/DDBJ whole genome shotgun (WGS) entry which is preliminary data.</text>
</comment>
<dbReference type="SUPFAM" id="SSF52172">
    <property type="entry name" value="CheY-like"/>
    <property type="match status" value="1"/>
</dbReference>
<name>A0A956NEM2_UNCEI</name>
<evidence type="ECO:0000313" key="4">
    <source>
        <dbReference type="EMBL" id="MCA9757967.1"/>
    </source>
</evidence>
<evidence type="ECO:0000259" key="3">
    <source>
        <dbReference type="PROSITE" id="PS50110"/>
    </source>
</evidence>
<dbReference type="InterPro" id="IPR011006">
    <property type="entry name" value="CheY-like_superfamily"/>
</dbReference>
<protein>
    <submittedName>
        <fullName evidence="4">Hybrid sensor histidine kinase/response regulator</fullName>
    </submittedName>
</protein>
<reference evidence="4" key="1">
    <citation type="submission" date="2020-04" db="EMBL/GenBank/DDBJ databases">
        <authorList>
            <person name="Zhang T."/>
        </authorList>
    </citation>
    <scope>NUCLEOTIDE SEQUENCE</scope>
    <source>
        <strain evidence="4">HKST-UBA02</strain>
    </source>
</reference>
<accession>A0A956NEM2</accession>
<evidence type="ECO:0000256" key="1">
    <source>
        <dbReference type="PROSITE-ProRule" id="PRU00169"/>
    </source>
</evidence>
<keyword evidence="4" id="KW-0808">Transferase</keyword>
<dbReference type="CDD" id="cd00082">
    <property type="entry name" value="HisKA"/>
    <property type="match status" value="1"/>
</dbReference>
<dbReference type="PANTHER" id="PTHR43065:SF48">
    <property type="entry name" value="HISTIDINE KINASE"/>
    <property type="match status" value="1"/>
</dbReference>
<reference evidence="4" key="2">
    <citation type="journal article" date="2021" name="Microbiome">
        <title>Successional dynamics and alternative stable states in a saline activated sludge microbial community over 9 years.</title>
        <authorList>
            <person name="Wang Y."/>
            <person name="Ye J."/>
            <person name="Ju F."/>
            <person name="Liu L."/>
            <person name="Boyd J.A."/>
            <person name="Deng Y."/>
            <person name="Parks D.H."/>
            <person name="Jiang X."/>
            <person name="Yin X."/>
            <person name="Woodcroft B.J."/>
            <person name="Tyson G.W."/>
            <person name="Hugenholtz P."/>
            <person name="Polz M.F."/>
            <person name="Zhang T."/>
        </authorList>
    </citation>
    <scope>NUCLEOTIDE SEQUENCE</scope>
    <source>
        <strain evidence="4">HKST-UBA02</strain>
    </source>
</reference>
<dbReference type="Proteomes" id="UP000739538">
    <property type="component" value="Unassembled WGS sequence"/>
</dbReference>
<feature type="domain" description="Response regulatory" evidence="3">
    <location>
        <begin position="19"/>
        <end position="167"/>
    </location>
</feature>
<organism evidence="4 5">
    <name type="scientific">Eiseniibacteriota bacterium</name>
    <dbReference type="NCBI Taxonomy" id="2212470"/>
    <lineage>
        <taxon>Bacteria</taxon>
        <taxon>Candidatus Eiseniibacteriota</taxon>
    </lineage>
</organism>
<evidence type="ECO:0000313" key="5">
    <source>
        <dbReference type="Proteomes" id="UP000739538"/>
    </source>
</evidence>
<dbReference type="EMBL" id="JAGQHS010000133">
    <property type="protein sequence ID" value="MCA9757967.1"/>
    <property type="molecule type" value="Genomic_DNA"/>
</dbReference>
<dbReference type="InterPro" id="IPR003661">
    <property type="entry name" value="HisK_dim/P_dom"/>
</dbReference>
<dbReference type="AlphaFoldDB" id="A0A956NEM2"/>
<evidence type="ECO:0000256" key="2">
    <source>
        <dbReference type="SAM" id="Coils"/>
    </source>
</evidence>
<keyword evidence="2" id="KW-0175">Coiled coil</keyword>
<gene>
    <name evidence="4" type="ORF">KDA27_19400</name>
</gene>
<proteinExistence type="predicted"/>
<dbReference type="Gene3D" id="1.10.287.130">
    <property type="match status" value="1"/>
</dbReference>
<dbReference type="InterPro" id="IPR001789">
    <property type="entry name" value="Sig_transdc_resp-reg_receiver"/>
</dbReference>
<sequence length="286" mass="32182">MTPDEKSRDVAPLDVSNRRILLVDDQEQLHEDYRKILALEPVATPEFDAMEAEFFGDSKEQTAAPNYELTSAFQGEEAIAEVRRSLEGGVPFALAFVDVRMPPGIDGIVTTERLFELDPELQVVISTAYADYAWEEIYRRFGPNDRLLFLRKPFDSTEVHQIASTLTMKWTLARQARFRMEELEERVRSRTAELEESLQALQSTQGRLVRSEKLASLGRLVAGLAHEINTPVGAIVSSCDAANRAVTHLRPLLPQEPEGSLSVKALDTLVRSQRTIDQASRRMAEL</sequence>
<dbReference type="GO" id="GO:0000155">
    <property type="term" value="F:phosphorelay sensor kinase activity"/>
    <property type="evidence" value="ECO:0007669"/>
    <property type="project" value="InterPro"/>
</dbReference>
<feature type="modified residue" description="4-aspartylphosphate" evidence="1">
    <location>
        <position position="98"/>
    </location>
</feature>
<dbReference type="SUPFAM" id="SSF47384">
    <property type="entry name" value="Homodimeric domain of signal transducing histidine kinase"/>
    <property type="match status" value="1"/>
</dbReference>
<keyword evidence="1" id="KW-0597">Phosphoprotein</keyword>
<dbReference type="PANTHER" id="PTHR43065">
    <property type="entry name" value="SENSOR HISTIDINE KINASE"/>
    <property type="match status" value="1"/>
</dbReference>
<dbReference type="Gene3D" id="3.40.50.2300">
    <property type="match status" value="1"/>
</dbReference>
<keyword evidence="4" id="KW-0418">Kinase</keyword>
<dbReference type="PROSITE" id="PS50110">
    <property type="entry name" value="RESPONSE_REGULATORY"/>
    <property type="match status" value="1"/>
</dbReference>
<feature type="non-terminal residue" evidence="4">
    <location>
        <position position="286"/>
    </location>
</feature>
<feature type="coiled-coil region" evidence="2">
    <location>
        <begin position="173"/>
        <end position="204"/>
    </location>
</feature>